<evidence type="ECO:0000313" key="12">
    <source>
        <dbReference type="Proteomes" id="UP000186303"/>
    </source>
</evidence>
<evidence type="ECO:0000256" key="7">
    <source>
        <dbReference type="SAM" id="MobiDB-lite"/>
    </source>
</evidence>
<dbReference type="GO" id="GO:0005829">
    <property type="term" value="C:cytosol"/>
    <property type="evidence" value="ECO:0007669"/>
    <property type="project" value="GOC"/>
</dbReference>
<dbReference type="RefSeq" id="XP_018739377.1">
    <property type="nucleotide sequence ID" value="XM_018885844.1"/>
</dbReference>
<keyword evidence="12" id="KW-1185">Reference proteome</keyword>
<dbReference type="GO" id="GO:0000139">
    <property type="term" value="C:Golgi membrane"/>
    <property type="evidence" value="ECO:0007669"/>
    <property type="project" value="UniProtKB-SubCell"/>
</dbReference>
<dbReference type="InterPro" id="IPR040314">
    <property type="entry name" value="DOP1"/>
</dbReference>
<dbReference type="STRING" id="1230383.M5E7L3"/>
<evidence type="ECO:0000259" key="8">
    <source>
        <dbReference type="Pfam" id="PF04118"/>
    </source>
</evidence>
<proteinExistence type="inferred from homology"/>
<evidence type="ECO:0000256" key="4">
    <source>
        <dbReference type="ARBA" id="ARBA00023034"/>
    </source>
</evidence>
<keyword evidence="3" id="KW-0653">Protein transport</keyword>
<accession>M5E7L3</accession>
<dbReference type="InterPro" id="IPR056458">
    <property type="entry name" value="TPR_DOP1_M"/>
</dbReference>
<keyword evidence="2" id="KW-0813">Transport</keyword>
<dbReference type="GO" id="GO:0005802">
    <property type="term" value="C:trans-Golgi network"/>
    <property type="evidence" value="ECO:0007669"/>
    <property type="project" value="TreeGrafter"/>
</dbReference>
<dbReference type="InterPro" id="IPR016024">
    <property type="entry name" value="ARM-type_fold"/>
</dbReference>
<dbReference type="Proteomes" id="UP000186303">
    <property type="component" value="Chromosome 1"/>
</dbReference>
<evidence type="ECO:0000256" key="1">
    <source>
        <dbReference type="ARBA" id="ARBA00004395"/>
    </source>
</evidence>
<dbReference type="VEuPathDB" id="FungiDB:MSYG_0682"/>
<gene>
    <name evidence="11" type="ORF">MSYG_0682</name>
</gene>
<feature type="domain" description="DOP1-like C-terminal" evidence="10">
    <location>
        <begin position="1228"/>
        <end position="1675"/>
    </location>
</feature>
<evidence type="ECO:0000313" key="11">
    <source>
        <dbReference type="EMBL" id="SHO76344.1"/>
    </source>
</evidence>
<name>M5E7L3_MALS4</name>
<comment type="similarity">
    <text evidence="6">Belongs to the DOP1 family.</text>
</comment>
<evidence type="ECO:0000256" key="5">
    <source>
        <dbReference type="ARBA" id="ARBA00023136"/>
    </source>
</evidence>
<dbReference type="SUPFAM" id="SSF48371">
    <property type="entry name" value="ARM repeat"/>
    <property type="match status" value="1"/>
</dbReference>
<evidence type="ECO:0000256" key="6">
    <source>
        <dbReference type="ARBA" id="ARBA00046326"/>
    </source>
</evidence>
<dbReference type="OrthoDB" id="297643at2759"/>
<organism evidence="11 12">
    <name type="scientific">Malassezia sympodialis (strain ATCC 42132)</name>
    <name type="common">Atopic eczema-associated yeast</name>
    <dbReference type="NCBI Taxonomy" id="1230383"/>
    <lineage>
        <taxon>Eukaryota</taxon>
        <taxon>Fungi</taxon>
        <taxon>Dikarya</taxon>
        <taxon>Basidiomycota</taxon>
        <taxon>Ustilaginomycotina</taxon>
        <taxon>Malasseziomycetes</taxon>
        <taxon>Malasseziales</taxon>
        <taxon>Malasseziaceae</taxon>
        <taxon>Malassezia</taxon>
    </lineage>
</organism>
<keyword evidence="5" id="KW-0472">Membrane</keyword>
<dbReference type="GO" id="GO:0005768">
    <property type="term" value="C:endosome"/>
    <property type="evidence" value="ECO:0007669"/>
    <property type="project" value="TreeGrafter"/>
</dbReference>
<dbReference type="OMA" id="GLETCIA"/>
<dbReference type="Pfam" id="PF24598">
    <property type="entry name" value="DOP1_C"/>
    <property type="match status" value="1"/>
</dbReference>
<evidence type="ECO:0000259" key="9">
    <source>
        <dbReference type="Pfam" id="PF24597"/>
    </source>
</evidence>
<dbReference type="InterPro" id="IPR056457">
    <property type="entry name" value="DOP1_C"/>
</dbReference>
<comment type="subcellular location">
    <subcellularLocation>
        <location evidence="1">Golgi apparatus membrane</location>
        <topology evidence="1">Peripheral membrane protein</topology>
    </subcellularLocation>
</comment>
<protein>
    <submittedName>
        <fullName evidence="11">Similar to S.cerevisiae protein DOP1 (Golgi-localized, leucine-zipper domain containing protein)</fullName>
    </submittedName>
</protein>
<dbReference type="InterPro" id="IPR007249">
    <property type="entry name" value="DOP1_N"/>
</dbReference>
<dbReference type="EMBL" id="LT671821">
    <property type="protein sequence ID" value="SHO76344.1"/>
    <property type="molecule type" value="Genomic_DNA"/>
</dbReference>
<feature type="domain" description="DOP1-like middle TPR" evidence="9">
    <location>
        <begin position="358"/>
        <end position="530"/>
    </location>
</feature>
<sequence length="1701" mass="189598">MAFRPDTLVTRQVATHATSSAEDMHAGDIWRSSAAKQEQKRWAEQSEKGTCEWLTAALYQDSAFKRHQSQVEKVLARFDSVAEWADFISFLGRLLKALQAAPKYNVIPSKLIVAKRLSQCLNPALPSGVHARALEVYRHIFAVIGVDGLRRDLPVWTPGLLPFFPHAATSIKPVVLSLYETYYLPLSVDLRPVTRAMLLSLLPGLEEESSEFFDRVVALLDQLSHSVQLSFFLQTMWHVMIMTPSVRLCAFHYLARRMPRIGEPASPPLESLHVSLLSSAIAQTLRDDTLLVRRQALDFLVQHMALTSPIYAALPPPQCASLVDAVLGTVLRRDISLNRRLYAWLLGTADTDEAQQTYFCEHALESVAQTLRGAMSRDSELQRPFKVLVSLMDKRALAQPLLSSIVLDVCSALQRDSAVREDVYPTAQTLFEALDAHVLYQQLYRAVVDQVHGRTECNRVGLLRHILSLFEPHDEDVKTVYLPILCMALAAQLQDGMAADTLPGPLAIAVLELMQDMVQRLDTRALRLHTPSESIASLHEPARQWFGDAPPDHPSTMQDPTYLTGLLESLLRVALQLAPNVSWSTGHRQSLTRIVCAVVRRIVALLDEAQADAETQTVLSLASWNTPLFHAISEATAFEEVHDVLRMALQMSASHSLDFCIDLSRHEHLDVVMQQLLTYLQPDAFWHHEAAVALFVDVCPLAADDYATTLLCTLLTQPGPLRPRVMSALGTVWRLDERACSQMEACLFLILDRLRSHDTAEKHECELWLCAYVSSYDALLTMLVDHLVRVEAERVWQPVTVADRAIPAYAYAAPFDQAYTDYYLATLASLLAVAGSRALRAAQEVTYTWDDSVERYGMDQTLPLADVLKNYILVLLRSLPGDAACATLSTTSLCLEILRLMLVIEPPAAWWGDVETALADVLLLAMNRGDSDTQVMVLRTLREVLLVQYDAAPLSEEASAQFLELVRRGLMSTPSDTVFFAWTDLAHTLLPLARQSVNEFMLPLCVCVQAMLVQAMPQSDAAHRQAMRPASEMDVARVPSTALEINQMISLLEHALVQALSSRHLIESERSTRPSEPAGSFLGNISSVFLSDSGAVPAAQHISSPMLRPAAQVVQRLMYVWVVAHADTHWHSVLTRSFSALGRFYGLHAEATLEALVEHWWSSSMRASNMAVERVHAETIELLESLAGSAQIIFTSLCDSIAARMPVTDRSKRAPRQGLVSESILFRFLETYAAQLDAESLAQVWPVLAMLVKSVSTSGHRALAFDALRLVTETGTRLAQTRSFEDARMRRDIQDAFVRLYELVITLYARTLDLSSSNKDSDSLSVLSEREEGAEGPPAPAPAAVVQYLGARVVPALGPLMIDTDKSTALCTSLVYYVIAPGFKARSRGGDWEPLVLDTLAHVSRVPHSSKTWRTPVLETFMDPKFFAQSPQMGQQWAPIVAALLGAERERFADIIGRIVPAPSANLFTSRESDLLARVCAIRRLSYTVYAEKRHAFLAQLPQMQEKVVEILRSGPADVVHAELYLLMRVLLCRFDSQHLTGFWPIILTEVLRILGDAKAQLPKENSGKLHLLFSVAKLADFLITLQTDDFQIHQWLLITDTPDALRTSTSWAPESLLDSLGDLITQDHPEVDTQGHGVLTMAQQRRPMLQISRARSLSDLVPFFLHASRAFYENEMVQEMDWDNINGRLLDDLFESIRLS</sequence>
<keyword evidence="4" id="KW-0333">Golgi apparatus</keyword>
<dbReference type="GO" id="GO:0006895">
    <property type="term" value="P:Golgi to endosome transport"/>
    <property type="evidence" value="ECO:0007669"/>
    <property type="project" value="InterPro"/>
</dbReference>
<feature type="region of interest" description="Disordered" evidence="7">
    <location>
        <begin position="1316"/>
        <end position="1340"/>
    </location>
</feature>
<dbReference type="Pfam" id="PF24597">
    <property type="entry name" value="TPR_DOP1_M"/>
    <property type="match status" value="1"/>
</dbReference>
<evidence type="ECO:0000256" key="3">
    <source>
        <dbReference type="ARBA" id="ARBA00022927"/>
    </source>
</evidence>
<dbReference type="GO" id="GO:0015031">
    <property type="term" value="P:protein transport"/>
    <property type="evidence" value="ECO:0007669"/>
    <property type="project" value="UniProtKB-KW"/>
</dbReference>
<reference evidence="12" key="1">
    <citation type="journal article" date="2017" name="Nucleic Acids Res.">
        <title>Proteogenomics produces comprehensive and highly accurate protein-coding gene annotation in a complete genome assembly of Malassezia sympodialis.</title>
        <authorList>
            <person name="Zhu Y."/>
            <person name="Engstroem P.G."/>
            <person name="Tellgren-Roth C."/>
            <person name="Baudo C.D."/>
            <person name="Kennell J.C."/>
            <person name="Sun S."/>
            <person name="Billmyre R.B."/>
            <person name="Schroeder M.S."/>
            <person name="Andersson A."/>
            <person name="Holm T."/>
            <person name="Sigurgeirsson B."/>
            <person name="Wu G."/>
            <person name="Sankaranarayanan S.R."/>
            <person name="Siddharthan R."/>
            <person name="Sanyal K."/>
            <person name="Lundeberg J."/>
            <person name="Nystedt B."/>
            <person name="Boekhout T."/>
            <person name="Dawson T.L. Jr."/>
            <person name="Heitman J."/>
            <person name="Scheynius A."/>
            <person name="Lehtioe J."/>
        </authorList>
    </citation>
    <scope>NUCLEOTIDE SEQUENCE [LARGE SCALE GENOMIC DNA]</scope>
    <source>
        <strain evidence="12">ATCC 42132</strain>
    </source>
</reference>
<dbReference type="PANTHER" id="PTHR14042">
    <property type="entry name" value="DOPEY-RELATED"/>
    <property type="match status" value="1"/>
</dbReference>
<dbReference type="KEGG" id="msym:MSY001_0761"/>
<evidence type="ECO:0000259" key="10">
    <source>
        <dbReference type="Pfam" id="PF24598"/>
    </source>
</evidence>
<feature type="compositionally biased region" description="Low complexity" evidence="7">
    <location>
        <begin position="1316"/>
        <end position="1327"/>
    </location>
</feature>
<feature type="domain" description="DOP1 N-terminal" evidence="8">
    <location>
        <begin position="61"/>
        <end position="349"/>
    </location>
</feature>
<dbReference type="HOGENOM" id="CLU_001197_0_0_1"/>
<dbReference type="PANTHER" id="PTHR14042:SF24">
    <property type="entry name" value="PROTEIN DOPEY-1 HOMOLOG"/>
    <property type="match status" value="1"/>
</dbReference>
<dbReference type="Pfam" id="PF04118">
    <property type="entry name" value="Dopey_N"/>
    <property type="match status" value="1"/>
</dbReference>
<evidence type="ECO:0000256" key="2">
    <source>
        <dbReference type="ARBA" id="ARBA00022448"/>
    </source>
</evidence>